<proteinExistence type="predicted"/>
<gene>
    <name evidence="2" type="ORF">TWF506_002743</name>
</gene>
<keyword evidence="3" id="KW-1185">Reference proteome</keyword>
<dbReference type="EMBL" id="JAVHJM010000011">
    <property type="protein sequence ID" value="KAK6502144.1"/>
    <property type="molecule type" value="Genomic_DNA"/>
</dbReference>
<name>A0AAN8NDD9_9PEZI</name>
<evidence type="ECO:0000256" key="1">
    <source>
        <dbReference type="SAM" id="MobiDB-lite"/>
    </source>
</evidence>
<comment type="caution">
    <text evidence="2">The sequence shown here is derived from an EMBL/GenBank/DDBJ whole genome shotgun (WGS) entry which is preliminary data.</text>
</comment>
<feature type="region of interest" description="Disordered" evidence="1">
    <location>
        <begin position="297"/>
        <end position="317"/>
    </location>
</feature>
<sequence>MVVLFLESVDLTNMCCWSQRRIHQAATHPAPQYIDLVFHTLRYLDLCNLVIPQCYIPPSPPNPSQAQPLAQVVNSTRHSNWDYISRSYPWGRGKIDHHQWAPNDTMSMKDGFSINLVKKYKDFSFHKLRHADFDWTYNARGISRKVVSVHKPGLFRALDIMSKPYAYARYIQPALPATVKASARTGVSPSRTRSYAPVDILRGSALRKQQVFEATALSPVPPNRPQEPSSFEVASNTIRTASTPGVIEPGELQQKRVQNAPGVTGVFSLDETASLAARSNIESIDILSQNNNELLDSAPGAIPNKGSDLQTGKKPQPLETTAANVGEASKLSPADLIASLRYYDRERGTLPDEEPLSAEDVAALESSRDKLKKGSRLTSQAEASPDYSTRKTRFKRIGLVISSAVVGVYIFGVGTKLLSVQPESATAAEILSAVQGSKLRKGGSIN</sequence>
<dbReference type="AlphaFoldDB" id="A0AAN8NDD9"/>
<organism evidence="2 3">
    <name type="scientific">Arthrobotrys conoides</name>
    <dbReference type="NCBI Taxonomy" id="74498"/>
    <lineage>
        <taxon>Eukaryota</taxon>
        <taxon>Fungi</taxon>
        <taxon>Dikarya</taxon>
        <taxon>Ascomycota</taxon>
        <taxon>Pezizomycotina</taxon>
        <taxon>Orbiliomycetes</taxon>
        <taxon>Orbiliales</taxon>
        <taxon>Orbiliaceae</taxon>
        <taxon>Arthrobotrys</taxon>
    </lineage>
</organism>
<feature type="region of interest" description="Disordered" evidence="1">
    <location>
        <begin position="367"/>
        <end position="388"/>
    </location>
</feature>
<accession>A0AAN8NDD9</accession>
<evidence type="ECO:0000313" key="2">
    <source>
        <dbReference type="EMBL" id="KAK6502144.1"/>
    </source>
</evidence>
<dbReference type="Proteomes" id="UP001307849">
    <property type="component" value="Unassembled WGS sequence"/>
</dbReference>
<protein>
    <submittedName>
        <fullName evidence="2">Uncharacterized protein</fullName>
    </submittedName>
</protein>
<evidence type="ECO:0000313" key="3">
    <source>
        <dbReference type="Proteomes" id="UP001307849"/>
    </source>
</evidence>
<reference evidence="2 3" key="1">
    <citation type="submission" date="2019-10" db="EMBL/GenBank/DDBJ databases">
        <authorList>
            <person name="Palmer J.M."/>
        </authorList>
    </citation>
    <scope>NUCLEOTIDE SEQUENCE [LARGE SCALE GENOMIC DNA]</scope>
    <source>
        <strain evidence="2 3">TWF506</strain>
    </source>
</reference>